<dbReference type="SUPFAM" id="SSF56176">
    <property type="entry name" value="FAD-binding/transporter-associated domain-like"/>
    <property type="match status" value="1"/>
</dbReference>
<evidence type="ECO:0000256" key="10">
    <source>
        <dbReference type="PROSITE-ProRule" id="PRU01193"/>
    </source>
</evidence>
<evidence type="ECO:0000313" key="15">
    <source>
        <dbReference type="EMBL" id="TQM67053.1"/>
    </source>
</evidence>
<evidence type="ECO:0000256" key="4">
    <source>
        <dbReference type="ARBA" id="ARBA00022692"/>
    </source>
</evidence>
<keyword evidence="16" id="KW-1185">Reference proteome</keyword>
<dbReference type="PROSITE" id="PS51846">
    <property type="entry name" value="CNNM"/>
    <property type="match status" value="1"/>
</dbReference>
<dbReference type="Pfam" id="PF03471">
    <property type="entry name" value="CorC_HlyC"/>
    <property type="match status" value="1"/>
</dbReference>
<evidence type="ECO:0000259" key="14">
    <source>
        <dbReference type="PROSITE" id="PS51846"/>
    </source>
</evidence>
<dbReference type="PANTHER" id="PTHR43099">
    <property type="entry name" value="UPF0053 PROTEIN YRKA"/>
    <property type="match status" value="1"/>
</dbReference>
<dbReference type="InterPro" id="IPR005170">
    <property type="entry name" value="Transptr-assoc_dom"/>
</dbReference>
<evidence type="ECO:0000256" key="3">
    <source>
        <dbReference type="ARBA" id="ARBA00022475"/>
    </source>
</evidence>
<dbReference type="RefSeq" id="WP_141966113.1">
    <property type="nucleotide sequence ID" value="NZ_VFPO01000001.1"/>
</dbReference>
<dbReference type="EMBL" id="VFPO01000001">
    <property type="protein sequence ID" value="TQM67053.1"/>
    <property type="molecule type" value="Genomic_DNA"/>
</dbReference>
<evidence type="ECO:0000256" key="8">
    <source>
        <dbReference type="ARBA" id="ARBA00023136"/>
    </source>
</evidence>
<feature type="region of interest" description="Disordered" evidence="11">
    <location>
        <begin position="416"/>
        <end position="458"/>
    </location>
</feature>
<evidence type="ECO:0000256" key="5">
    <source>
        <dbReference type="ARBA" id="ARBA00022737"/>
    </source>
</evidence>
<feature type="transmembrane region" description="Helical" evidence="12">
    <location>
        <begin position="6"/>
        <end position="31"/>
    </location>
</feature>
<evidence type="ECO:0000256" key="2">
    <source>
        <dbReference type="ARBA" id="ARBA00006337"/>
    </source>
</evidence>
<feature type="transmembrane region" description="Helical" evidence="12">
    <location>
        <begin position="93"/>
        <end position="117"/>
    </location>
</feature>
<keyword evidence="3" id="KW-1003">Cell membrane</keyword>
<feature type="transmembrane region" description="Helical" evidence="12">
    <location>
        <begin position="60"/>
        <end position="81"/>
    </location>
</feature>
<dbReference type="SMART" id="SM01091">
    <property type="entry name" value="CorC_HlyC"/>
    <property type="match status" value="1"/>
</dbReference>
<evidence type="ECO:0000256" key="9">
    <source>
        <dbReference type="PROSITE-ProRule" id="PRU00703"/>
    </source>
</evidence>
<feature type="domain" description="CNNM transmembrane" evidence="14">
    <location>
        <begin position="1"/>
        <end position="208"/>
    </location>
</feature>
<protein>
    <submittedName>
        <fullName evidence="15">Putative hemolysin</fullName>
    </submittedName>
</protein>
<keyword evidence="8 10" id="KW-0472">Membrane</keyword>
<evidence type="ECO:0000313" key="16">
    <source>
        <dbReference type="Proteomes" id="UP000316706"/>
    </source>
</evidence>
<evidence type="ECO:0000256" key="11">
    <source>
        <dbReference type="SAM" id="MobiDB-lite"/>
    </source>
</evidence>
<evidence type="ECO:0000256" key="12">
    <source>
        <dbReference type="SAM" id="Phobius"/>
    </source>
</evidence>
<feature type="compositionally biased region" description="Basic and acidic residues" evidence="11">
    <location>
        <begin position="434"/>
        <end position="445"/>
    </location>
</feature>
<dbReference type="Proteomes" id="UP000316706">
    <property type="component" value="Unassembled WGS sequence"/>
</dbReference>
<dbReference type="GO" id="GO:0050660">
    <property type="term" value="F:flavin adenine dinucleotide binding"/>
    <property type="evidence" value="ECO:0007669"/>
    <property type="project" value="InterPro"/>
</dbReference>
<keyword evidence="5" id="KW-0677">Repeat</keyword>
<sequence>MGDYWVNIALVAVLILLNAVFAGSEIALISLREGQVRRLDRRGGAAARRLVRLARDPNRFLATIQVGITLAGFLASATAAVSLARPLVAPLGFLGGAADAVAVALVTVVLTFVTLVLGELAPKRLGMQFAERWALLVARPLDALSMIARPVVWALGVCTDLVVRVLGGDPRADKEQLSPEELRDLVAGHRGLSAEQRLIISGALEIHERTLREVLVPRREVFTLPDDQPIGEARLALADAGHSRAPVIRAGELDDVLGVANLRELMGGDPSVPVAELARPAVVFPDSVRVSDALRRFKAEHQQMALVVDEHGGVEGIVTLEDLLEEIVGEIYDETDRDVMAVRTEPDGTLVLPGGFPIHDLPDVGVEVAELPPGEYTTVAGLVLALLRRVPDRPGDRVEIPGWTIEVTEIDRHAITGLRMRPSDRAARPSGRPAADRDAPGRDGPEPGDPPGRAGGRP</sequence>
<proteinExistence type="inferred from homology"/>
<dbReference type="InterPro" id="IPR036318">
    <property type="entry name" value="FAD-bd_PCMH-like_sf"/>
</dbReference>
<evidence type="ECO:0000256" key="7">
    <source>
        <dbReference type="ARBA" id="ARBA00023122"/>
    </source>
</evidence>
<dbReference type="Gene3D" id="3.10.580.10">
    <property type="entry name" value="CBS-domain"/>
    <property type="match status" value="1"/>
</dbReference>
<dbReference type="Gene3D" id="3.30.465.10">
    <property type="match status" value="1"/>
</dbReference>
<dbReference type="InterPro" id="IPR051676">
    <property type="entry name" value="UPF0053_domain"/>
</dbReference>
<dbReference type="InterPro" id="IPR046342">
    <property type="entry name" value="CBS_dom_sf"/>
</dbReference>
<keyword evidence="7 9" id="KW-0129">CBS domain</keyword>
<dbReference type="OrthoDB" id="110231at2"/>
<evidence type="ECO:0000256" key="6">
    <source>
        <dbReference type="ARBA" id="ARBA00022989"/>
    </source>
</evidence>
<dbReference type="InterPro" id="IPR000644">
    <property type="entry name" value="CBS_dom"/>
</dbReference>
<name>A0A543I901_9ACTN</name>
<feature type="domain" description="CBS" evidence="13">
    <location>
        <begin position="277"/>
        <end position="334"/>
    </location>
</feature>
<organism evidence="15 16">
    <name type="scientific">Actinomadura hallensis</name>
    <dbReference type="NCBI Taxonomy" id="337895"/>
    <lineage>
        <taxon>Bacteria</taxon>
        <taxon>Bacillati</taxon>
        <taxon>Actinomycetota</taxon>
        <taxon>Actinomycetes</taxon>
        <taxon>Streptosporangiales</taxon>
        <taxon>Thermomonosporaceae</taxon>
        <taxon>Actinomadura</taxon>
    </lineage>
</organism>
<comment type="caution">
    <text evidence="15">The sequence shown here is derived from an EMBL/GenBank/DDBJ whole genome shotgun (WGS) entry which is preliminary data.</text>
</comment>
<gene>
    <name evidence="15" type="ORF">FHX41_0650</name>
</gene>
<evidence type="ECO:0000259" key="13">
    <source>
        <dbReference type="PROSITE" id="PS51371"/>
    </source>
</evidence>
<dbReference type="PANTHER" id="PTHR43099:SF5">
    <property type="entry name" value="HLYC_CORC FAMILY TRANSPORTER"/>
    <property type="match status" value="1"/>
</dbReference>
<comment type="subcellular location">
    <subcellularLocation>
        <location evidence="1">Cell membrane</location>
        <topology evidence="1">Multi-pass membrane protein</topology>
    </subcellularLocation>
</comment>
<dbReference type="InterPro" id="IPR044751">
    <property type="entry name" value="Ion_transp-like_CBS"/>
</dbReference>
<dbReference type="SUPFAM" id="SSF54631">
    <property type="entry name" value="CBS-domain pair"/>
    <property type="match status" value="1"/>
</dbReference>
<accession>A0A543I901</accession>
<dbReference type="GO" id="GO:0005886">
    <property type="term" value="C:plasma membrane"/>
    <property type="evidence" value="ECO:0007669"/>
    <property type="project" value="UniProtKB-SubCell"/>
</dbReference>
<dbReference type="CDD" id="cd04590">
    <property type="entry name" value="CBS_pair_CorC_HlyC_assoc"/>
    <property type="match status" value="1"/>
</dbReference>
<reference evidence="15 16" key="1">
    <citation type="submission" date="2019-06" db="EMBL/GenBank/DDBJ databases">
        <title>Sequencing the genomes of 1000 actinobacteria strains.</title>
        <authorList>
            <person name="Klenk H.-P."/>
        </authorList>
    </citation>
    <scope>NUCLEOTIDE SEQUENCE [LARGE SCALE GENOMIC DNA]</scope>
    <source>
        <strain evidence="15 16">DSM 45043</strain>
    </source>
</reference>
<dbReference type="InterPro" id="IPR016169">
    <property type="entry name" value="FAD-bd_PCMH_sub2"/>
</dbReference>
<keyword evidence="6 10" id="KW-1133">Transmembrane helix</keyword>
<dbReference type="PROSITE" id="PS51371">
    <property type="entry name" value="CBS"/>
    <property type="match status" value="1"/>
</dbReference>
<keyword evidence="4 10" id="KW-0812">Transmembrane</keyword>
<dbReference type="InterPro" id="IPR002550">
    <property type="entry name" value="CNNM"/>
</dbReference>
<dbReference type="Pfam" id="PF01595">
    <property type="entry name" value="CNNM"/>
    <property type="match status" value="1"/>
</dbReference>
<dbReference type="Pfam" id="PF00571">
    <property type="entry name" value="CBS"/>
    <property type="match status" value="2"/>
</dbReference>
<evidence type="ECO:0000256" key="1">
    <source>
        <dbReference type="ARBA" id="ARBA00004651"/>
    </source>
</evidence>
<dbReference type="AlphaFoldDB" id="A0A543I901"/>
<comment type="similarity">
    <text evidence="2">Belongs to the UPF0053 family.</text>
</comment>